<evidence type="ECO:0000256" key="6">
    <source>
        <dbReference type="ARBA" id="ARBA00023125"/>
    </source>
</evidence>
<evidence type="ECO:0000256" key="2">
    <source>
        <dbReference type="ARBA" id="ARBA00022723"/>
    </source>
</evidence>
<reference evidence="11" key="1">
    <citation type="submission" date="2025-08" db="UniProtKB">
        <authorList>
            <consortium name="RefSeq"/>
        </authorList>
    </citation>
    <scope>IDENTIFICATION</scope>
    <source>
        <strain evidence="11">Tuebingen</strain>
        <tissue evidence="11">Fibroblasts and whole tissue</tissue>
    </source>
</reference>
<evidence type="ECO:0000256" key="5">
    <source>
        <dbReference type="ARBA" id="ARBA00023015"/>
    </source>
</evidence>
<dbReference type="InterPro" id="IPR008906">
    <property type="entry name" value="HATC_C_dom"/>
</dbReference>
<evidence type="ECO:0000256" key="7">
    <source>
        <dbReference type="ARBA" id="ARBA00023163"/>
    </source>
</evidence>
<dbReference type="SUPFAM" id="SSF57667">
    <property type="entry name" value="beta-beta-alpha zinc fingers"/>
    <property type="match status" value="1"/>
</dbReference>
<dbReference type="Gene3D" id="1.10.10.1070">
    <property type="entry name" value="Zinc finger, BED domain-containing"/>
    <property type="match status" value="1"/>
</dbReference>
<name>A0AB32TM35_DANRE</name>
<dbReference type="PROSITE" id="PS50808">
    <property type="entry name" value="ZF_BED"/>
    <property type="match status" value="1"/>
</dbReference>
<dbReference type="InterPro" id="IPR036236">
    <property type="entry name" value="Znf_C2H2_sf"/>
</dbReference>
<comment type="subcellular location">
    <subcellularLocation>
        <location evidence="1">Nucleus</location>
    </subcellularLocation>
</comment>
<dbReference type="GO" id="GO:0005634">
    <property type="term" value="C:nucleus"/>
    <property type="evidence" value="ECO:0007669"/>
    <property type="project" value="UniProtKB-SubCell"/>
</dbReference>
<keyword evidence="8" id="KW-0539">Nucleus</keyword>
<keyword evidence="3 9" id="KW-0863">Zinc-finger</keyword>
<dbReference type="GO" id="GO:0008270">
    <property type="term" value="F:zinc ion binding"/>
    <property type="evidence" value="ECO:0007669"/>
    <property type="project" value="UniProtKB-KW"/>
</dbReference>
<dbReference type="SUPFAM" id="SSF140996">
    <property type="entry name" value="Hermes dimerisation domain"/>
    <property type="match status" value="1"/>
</dbReference>
<dbReference type="AlphaFoldDB" id="A0AB32TM35"/>
<dbReference type="SUPFAM" id="SSF53098">
    <property type="entry name" value="Ribonuclease H-like"/>
    <property type="match status" value="1"/>
</dbReference>
<keyword evidence="2" id="KW-0479">Metal-binding</keyword>
<keyword evidence="10" id="KW-1185">Reference proteome</keyword>
<sequence length="677" mass="75934">MERTGQLELQFPSAHAWPTSFAVCCHYSNAEMEGAGSSGEGELKMVERKACFKSDVWKHFGFSLKRNEKGENVTDKEKTICRHCQTVIKYKLGNTSNMRSHLFNHHPEKVREDMGSKIKPGQKTIKEVFTASLPQNSVRAQRITRCIGEYIAKDLRPFSVVDNEGFKRLVNMLEPKYKIPSRPHFSQTVLPALYKETREKVAQSLKQAECISITTDGWTSRATQSYVTITAHAMTSEWEIKAFVLQTRVLFESHTGHNIGEVLKAAVSEWELDMIYNNNHQGIAVVTDNARNMGVAVKKAGLSPHVKCFAHTLNLASQAGLKVNRVSRLLGRVRRVAAFFHRSSTATAVLTSKQQMLNLPVHKLIMDVVTRWNSSLNMIERYLEQQQAIAAALLSSEVRHNAREIDTVDPADIADAEDIVKLLTPLKKATTVLCDESRPTVSLIMPLKHMIQVSMAPCNADSNTVSQMKAAILNDLADRYQGEQAEFLYESSALDPRFRALPHLNNSERDDIFIRLKLKATQMQNQNPREEEGAASGSHKDVSGQSKTYLPQKAHAVGGVSPPSKKTALEDLFSDSFSHRDCRTPHTAQIDADIEMYRKEPSISLTACPLKWWKENAQRYPLLSTLAMSYLSVPATSVPNERVFSVAGDIVNAQRAQLLPDNVDMLIFLKKNLFLSE</sequence>
<dbReference type="RefSeq" id="XP_068074455.2">
    <property type="nucleotide sequence ID" value="XM_068218354.2"/>
</dbReference>
<evidence type="ECO:0000313" key="11">
    <source>
        <dbReference type="RefSeq" id="XP_068074455.2"/>
    </source>
</evidence>
<evidence type="ECO:0000313" key="10">
    <source>
        <dbReference type="Proteomes" id="UP000000437"/>
    </source>
</evidence>
<evidence type="ECO:0000256" key="4">
    <source>
        <dbReference type="ARBA" id="ARBA00022833"/>
    </source>
</evidence>
<dbReference type="GO" id="GO:0046983">
    <property type="term" value="F:protein dimerization activity"/>
    <property type="evidence" value="ECO:0007669"/>
    <property type="project" value="InterPro"/>
</dbReference>
<keyword evidence="5" id="KW-0805">Transcription regulation</keyword>
<dbReference type="GO" id="GO:0003677">
    <property type="term" value="F:DNA binding"/>
    <property type="evidence" value="ECO:0007669"/>
    <property type="project" value="UniProtKB-KW"/>
</dbReference>
<dbReference type="KEGG" id="dre:137490251"/>
<keyword evidence="7" id="KW-0804">Transcription</keyword>
<accession>A0AB32TM35</accession>
<dbReference type="Pfam" id="PF02892">
    <property type="entry name" value="zf-BED"/>
    <property type="match status" value="1"/>
</dbReference>
<dbReference type="SMART" id="SM00614">
    <property type="entry name" value="ZnF_BED"/>
    <property type="match status" value="1"/>
</dbReference>
<dbReference type="InterPro" id="IPR003656">
    <property type="entry name" value="Znf_BED"/>
</dbReference>
<protein>
    <submittedName>
        <fullName evidence="11">E3 SUMO-protein ligase ZBED1-like</fullName>
    </submittedName>
</protein>
<evidence type="ECO:0000256" key="9">
    <source>
        <dbReference type="PROSITE-ProRule" id="PRU00027"/>
    </source>
</evidence>
<dbReference type="PANTHER" id="PTHR46481">
    <property type="entry name" value="ZINC FINGER BED DOMAIN-CONTAINING PROTEIN 4"/>
    <property type="match status" value="1"/>
</dbReference>
<dbReference type="Proteomes" id="UP000000437">
    <property type="component" value="Chromosome 7"/>
</dbReference>
<evidence type="ECO:0000256" key="1">
    <source>
        <dbReference type="ARBA" id="ARBA00004123"/>
    </source>
</evidence>
<evidence type="ECO:0000256" key="8">
    <source>
        <dbReference type="ARBA" id="ARBA00023242"/>
    </source>
</evidence>
<gene>
    <name evidence="11" type="primary">LOC137490251</name>
</gene>
<evidence type="ECO:0000256" key="3">
    <source>
        <dbReference type="ARBA" id="ARBA00022771"/>
    </source>
</evidence>
<dbReference type="PANTHER" id="PTHR46481:SF4">
    <property type="entry name" value="ZINC FINGER BED DOMAIN-CONTAINING PROTEIN 4"/>
    <property type="match status" value="1"/>
</dbReference>
<proteinExistence type="predicted"/>
<dbReference type="InterPro" id="IPR012337">
    <property type="entry name" value="RNaseH-like_sf"/>
</dbReference>
<keyword evidence="6" id="KW-0238">DNA-binding</keyword>
<keyword evidence="4" id="KW-0862">Zinc</keyword>
<organism evidence="10 11">
    <name type="scientific">Danio rerio</name>
    <name type="common">Zebrafish</name>
    <name type="synonym">Brachydanio rerio</name>
    <dbReference type="NCBI Taxonomy" id="7955"/>
    <lineage>
        <taxon>Eukaryota</taxon>
        <taxon>Metazoa</taxon>
        <taxon>Chordata</taxon>
        <taxon>Craniata</taxon>
        <taxon>Vertebrata</taxon>
        <taxon>Euteleostomi</taxon>
        <taxon>Actinopterygii</taxon>
        <taxon>Neopterygii</taxon>
        <taxon>Teleostei</taxon>
        <taxon>Ostariophysi</taxon>
        <taxon>Cypriniformes</taxon>
        <taxon>Danionidae</taxon>
        <taxon>Danioninae</taxon>
        <taxon>Danio</taxon>
    </lineage>
</organism>
<dbReference type="InterPro" id="IPR052035">
    <property type="entry name" value="ZnF_BED_domain_contain"/>
</dbReference>
<dbReference type="Pfam" id="PF05699">
    <property type="entry name" value="Dimer_Tnp_hAT"/>
    <property type="match status" value="1"/>
</dbReference>